<proteinExistence type="predicted"/>
<evidence type="ECO:0000313" key="1">
    <source>
        <dbReference type="EMBL" id="MBB6251904.1"/>
    </source>
</evidence>
<dbReference type="EMBL" id="JACIIZ010000006">
    <property type="protein sequence ID" value="MBB6251904.1"/>
    <property type="molecule type" value="Genomic_DNA"/>
</dbReference>
<evidence type="ECO:0000313" key="2">
    <source>
        <dbReference type="Proteomes" id="UP000539175"/>
    </source>
</evidence>
<dbReference type="RefSeq" id="WP_184800763.1">
    <property type="nucleotide sequence ID" value="NZ_JACIIZ010000006.1"/>
</dbReference>
<gene>
    <name evidence="1" type="ORF">FHS74_002464</name>
</gene>
<dbReference type="Proteomes" id="UP000539175">
    <property type="component" value="Unassembled WGS sequence"/>
</dbReference>
<keyword evidence="2" id="KW-1185">Reference proteome</keyword>
<accession>A0A7X0B0G1</accession>
<organism evidence="1 2">
    <name type="scientific">Nitrospirillum iridis</name>
    <dbReference type="NCBI Taxonomy" id="765888"/>
    <lineage>
        <taxon>Bacteria</taxon>
        <taxon>Pseudomonadati</taxon>
        <taxon>Pseudomonadota</taxon>
        <taxon>Alphaproteobacteria</taxon>
        <taxon>Rhodospirillales</taxon>
        <taxon>Azospirillaceae</taxon>
        <taxon>Nitrospirillum</taxon>
    </lineage>
</organism>
<protein>
    <submittedName>
        <fullName evidence="1">Uncharacterized protein</fullName>
    </submittedName>
</protein>
<comment type="caution">
    <text evidence="1">The sequence shown here is derived from an EMBL/GenBank/DDBJ whole genome shotgun (WGS) entry which is preliminary data.</text>
</comment>
<sequence length="62" mass="6403">MESTVLLGGLSGILSAYSLSQGQLGWPMLLALKQKLDRGALSNGTVLGKANAFRETRAGAPS</sequence>
<dbReference type="AlphaFoldDB" id="A0A7X0B0G1"/>
<name>A0A7X0B0G1_9PROT</name>
<reference evidence="1 2" key="1">
    <citation type="submission" date="2020-08" db="EMBL/GenBank/DDBJ databases">
        <title>Genomic Encyclopedia of Type Strains, Phase IV (KMG-IV): sequencing the most valuable type-strain genomes for metagenomic binning, comparative biology and taxonomic classification.</title>
        <authorList>
            <person name="Goeker M."/>
        </authorList>
    </citation>
    <scope>NUCLEOTIDE SEQUENCE [LARGE SCALE GENOMIC DNA]</scope>
    <source>
        <strain evidence="1 2">DSM 22198</strain>
    </source>
</reference>